<evidence type="ECO:0000313" key="1">
    <source>
        <dbReference type="EMBL" id="GAA0465227.1"/>
    </source>
</evidence>
<reference evidence="1 2" key="1">
    <citation type="journal article" date="2019" name="Int. J. Syst. Evol. Microbiol.">
        <title>The Global Catalogue of Microorganisms (GCM) 10K type strain sequencing project: providing services to taxonomists for standard genome sequencing and annotation.</title>
        <authorList>
            <consortium name="The Broad Institute Genomics Platform"/>
            <consortium name="The Broad Institute Genome Sequencing Center for Infectious Disease"/>
            <person name="Wu L."/>
            <person name="Ma J."/>
        </authorList>
    </citation>
    <scope>NUCLEOTIDE SEQUENCE [LARGE SCALE GENOMIC DNA]</scope>
    <source>
        <strain evidence="1 2">JCM 4805</strain>
    </source>
</reference>
<sequence>MSSPAPGWSVSLTQEAAGVLETMRAGGDHELHDQLVRFVRALALEAGAAADADKPLPGLPMGDGRHNVDVPRLPVLISYIVHPALRELRVTDLLWLG</sequence>
<accession>A0ABN1A1G7</accession>
<comment type="caution">
    <text evidence="1">The sequence shown here is derived from an EMBL/GenBank/DDBJ whole genome shotgun (WGS) entry which is preliminary data.</text>
</comment>
<gene>
    <name evidence="1" type="ORF">GCM10010361_31560</name>
</gene>
<proteinExistence type="predicted"/>
<keyword evidence="2" id="KW-1185">Reference proteome</keyword>
<dbReference type="RefSeq" id="WP_346095550.1">
    <property type="nucleotide sequence ID" value="NZ_BAAABY010000023.1"/>
</dbReference>
<organism evidence="1 2">
    <name type="scientific">Streptomyces olivaceiscleroticus</name>
    <dbReference type="NCBI Taxonomy" id="68245"/>
    <lineage>
        <taxon>Bacteria</taxon>
        <taxon>Bacillati</taxon>
        <taxon>Actinomycetota</taxon>
        <taxon>Actinomycetes</taxon>
        <taxon>Kitasatosporales</taxon>
        <taxon>Streptomycetaceae</taxon>
        <taxon>Streptomyces</taxon>
    </lineage>
</organism>
<evidence type="ECO:0000313" key="2">
    <source>
        <dbReference type="Proteomes" id="UP001500909"/>
    </source>
</evidence>
<name>A0ABN1A1G7_9ACTN</name>
<protein>
    <submittedName>
        <fullName evidence="1">Uncharacterized protein</fullName>
    </submittedName>
</protein>
<dbReference type="Proteomes" id="UP001500909">
    <property type="component" value="Unassembled WGS sequence"/>
</dbReference>
<dbReference type="EMBL" id="BAAABY010000023">
    <property type="protein sequence ID" value="GAA0465227.1"/>
    <property type="molecule type" value="Genomic_DNA"/>
</dbReference>